<proteinExistence type="predicted"/>
<evidence type="ECO:0000313" key="3">
    <source>
        <dbReference type="Proteomes" id="UP000789405"/>
    </source>
</evidence>
<keyword evidence="3" id="KW-1185">Reference proteome</keyword>
<organism evidence="2 3">
    <name type="scientific">Dentiscutata erythropus</name>
    <dbReference type="NCBI Taxonomy" id="1348616"/>
    <lineage>
        <taxon>Eukaryota</taxon>
        <taxon>Fungi</taxon>
        <taxon>Fungi incertae sedis</taxon>
        <taxon>Mucoromycota</taxon>
        <taxon>Glomeromycotina</taxon>
        <taxon>Glomeromycetes</taxon>
        <taxon>Diversisporales</taxon>
        <taxon>Gigasporaceae</taxon>
        <taxon>Dentiscutata</taxon>
    </lineage>
</organism>
<sequence length="49" mass="6006">MKPTTNDEQRNRSLRLPTSKRMMTLVNDDSNKRRWQRRQDTRCNKEKKG</sequence>
<evidence type="ECO:0000256" key="1">
    <source>
        <dbReference type="SAM" id="MobiDB-lite"/>
    </source>
</evidence>
<feature type="non-terminal residue" evidence="2">
    <location>
        <position position="49"/>
    </location>
</feature>
<dbReference type="EMBL" id="CAJVPY010023912">
    <property type="protein sequence ID" value="CAG8785843.1"/>
    <property type="molecule type" value="Genomic_DNA"/>
</dbReference>
<comment type="caution">
    <text evidence="2">The sequence shown here is derived from an EMBL/GenBank/DDBJ whole genome shotgun (WGS) entry which is preliminary data.</text>
</comment>
<feature type="compositionally biased region" description="Basic and acidic residues" evidence="1">
    <location>
        <begin position="1"/>
        <end position="11"/>
    </location>
</feature>
<evidence type="ECO:0000313" key="2">
    <source>
        <dbReference type="EMBL" id="CAG8785843.1"/>
    </source>
</evidence>
<accession>A0A9N9JKX2</accession>
<feature type="region of interest" description="Disordered" evidence="1">
    <location>
        <begin position="1"/>
        <end position="49"/>
    </location>
</feature>
<feature type="compositionally biased region" description="Basic and acidic residues" evidence="1">
    <location>
        <begin position="29"/>
        <end position="49"/>
    </location>
</feature>
<gene>
    <name evidence="2" type="ORF">DERYTH_LOCUS20384</name>
</gene>
<protein>
    <submittedName>
        <fullName evidence="2">6017_t:CDS:1</fullName>
    </submittedName>
</protein>
<dbReference type="Proteomes" id="UP000789405">
    <property type="component" value="Unassembled WGS sequence"/>
</dbReference>
<dbReference type="AlphaFoldDB" id="A0A9N9JKX2"/>
<name>A0A9N9JKX2_9GLOM</name>
<reference evidence="2" key="1">
    <citation type="submission" date="2021-06" db="EMBL/GenBank/DDBJ databases">
        <authorList>
            <person name="Kallberg Y."/>
            <person name="Tangrot J."/>
            <person name="Rosling A."/>
        </authorList>
    </citation>
    <scope>NUCLEOTIDE SEQUENCE</scope>
    <source>
        <strain evidence="2">MA453B</strain>
    </source>
</reference>